<dbReference type="InterPro" id="IPR045862">
    <property type="entry name" value="Trf4-like"/>
</dbReference>
<dbReference type="Gene3D" id="1.10.1410.10">
    <property type="match status" value="1"/>
</dbReference>
<evidence type="ECO:0000256" key="1">
    <source>
        <dbReference type="SAM" id="MobiDB-lite"/>
    </source>
</evidence>
<name>A0A1X0P1M3_9TRYP</name>
<dbReference type="OrthoDB" id="278211at2759"/>
<dbReference type="STRING" id="67003.A0A1X0P1M3"/>
<dbReference type="GeneID" id="39983472"/>
<dbReference type="GO" id="GO:0005730">
    <property type="term" value="C:nucleolus"/>
    <property type="evidence" value="ECO:0007669"/>
    <property type="project" value="TreeGrafter"/>
</dbReference>
<dbReference type="GO" id="GO:0031123">
    <property type="term" value="P:RNA 3'-end processing"/>
    <property type="evidence" value="ECO:0007669"/>
    <property type="project" value="TreeGrafter"/>
</dbReference>
<accession>A0A1X0P1M3</accession>
<proteinExistence type="predicted"/>
<evidence type="ECO:0000313" key="2">
    <source>
        <dbReference type="EMBL" id="ORC90822.1"/>
    </source>
</evidence>
<reference evidence="2 3" key="1">
    <citation type="submission" date="2017-03" db="EMBL/GenBank/DDBJ databases">
        <title>An alternative strategy for trypanosome survival in the mammalian bloodstream revealed through genome and transcriptome analysis of the ubiquitous bovine parasite Trypanosoma (Megatrypanum) theileri.</title>
        <authorList>
            <person name="Kelly S."/>
            <person name="Ivens A."/>
            <person name="Mott A."/>
            <person name="O'Neill E."/>
            <person name="Emms D."/>
            <person name="Macleod O."/>
            <person name="Voorheis P."/>
            <person name="Matthews J."/>
            <person name="Matthews K."/>
            <person name="Carrington M."/>
        </authorList>
    </citation>
    <scope>NUCLEOTIDE SEQUENCE [LARGE SCALE GENOMIC DNA]</scope>
    <source>
        <strain evidence="2">Edinburgh</strain>
    </source>
</reference>
<dbReference type="VEuPathDB" id="TriTrypDB:TM35_000072460"/>
<dbReference type="PANTHER" id="PTHR23092">
    <property type="entry name" value="POLY(A) RNA POLYMERASE"/>
    <property type="match status" value="1"/>
</dbReference>
<organism evidence="2 3">
    <name type="scientific">Trypanosoma theileri</name>
    <dbReference type="NCBI Taxonomy" id="67003"/>
    <lineage>
        <taxon>Eukaryota</taxon>
        <taxon>Discoba</taxon>
        <taxon>Euglenozoa</taxon>
        <taxon>Kinetoplastea</taxon>
        <taxon>Metakinetoplastina</taxon>
        <taxon>Trypanosomatida</taxon>
        <taxon>Trypanosomatidae</taxon>
        <taxon>Trypanosoma</taxon>
    </lineage>
</organism>
<evidence type="ECO:0000313" key="3">
    <source>
        <dbReference type="Proteomes" id="UP000192257"/>
    </source>
</evidence>
<gene>
    <name evidence="2" type="ORF">TM35_000072460</name>
</gene>
<dbReference type="SUPFAM" id="SSF81631">
    <property type="entry name" value="PAP/OAS1 substrate-binding domain"/>
    <property type="match status" value="1"/>
</dbReference>
<sequence>MWGVPWQHSPPNHHYGEQPQMGSGSQFYGSPPRPGSLGTPNFGPHSGFRRSPCGSFGSRRSTRQSTPGSYYANELPVDNQNVILVATRPLLKALARECRPKPPWCVGVLVPEDMTEELKLFSSFLSATPDEQACSDTAVQTATEIMRAVWPSVVLKPMSVTAAGISPLKDVTLHYYAEGSLMSNDDILSIQDKIQGLANDRGAQVEFGTDYREVTCVVLTDARTGRRLNIRFGPDASQAEISSNLFRNTLATSEEYRATLVALDALLRQNKILDDTGIKKDAINGEAIATMLVAIINSYEAEDTPNAGRLLMDFFLTYGFSANFDLVENSVTVKGMAEPTPKVHRNSQISVLDPSDETKNLTSKLEKAAHLQAVFNYCYTVLSQSLQIAERRRRAQSLLSNIIGGESYWGRVLQMYHEGIQPFLDVVNEKKYIIAQS</sequence>
<dbReference type="RefSeq" id="XP_028884888.1">
    <property type="nucleotide sequence ID" value="XM_029023692.1"/>
</dbReference>
<dbReference type="Proteomes" id="UP000192257">
    <property type="component" value="Unassembled WGS sequence"/>
</dbReference>
<dbReference type="EMBL" id="NBCO01000007">
    <property type="protein sequence ID" value="ORC90822.1"/>
    <property type="molecule type" value="Genomic_DNA"/>
</dbReference>
<keyword evidence="3" id="KW-1185">Reference proteome</keyword>
<feature type="region of interest" description="Disordered" evidence="1">
    <location>
        <begin position="1"/>
        <end position="72"/>
    </location>
</feature>
<dbReference type="GO" id="GO:1990817">
    <property type="term" value="F:poly(A) RNA polymerase activity"/>
    <property type="evidence" value="ECO:0007669"/>
    <property type="project" value="InterPro"/>
</dbReference>
<dbReference type="GO" id="GO:0043634">
    <property type="term" value="P:polyadenylation-dependent ncRNA catabolic process"/>
    <property type="evidence" value="ECO:0007669"/>
    <property type="project" value="TreeGrafter"/>
</dbReference>
<dbReference type="GO" id="GO:0031499">
    <property type="term" value="C:TRAMP complex"/>
    <property type="evidence" value="ECO:0007669"/>
    <property type="project" value="TreeGrafter"/>
</dbReference>
<protein>
    <submittedName>
        <fullName evidence="2">Uncharacterized protein</fullName>
    </submittedName>
</protein>
<dbReference type="PANTHER" id="PTHR23092:SF47">
    <property type="entry name" value="POLYMERASE SIGMA, PUTATIVE-RELATED"/>
    <property type="match status" value="1"/>
</dbReference>
<comment type="caution">
    <text evidence="2">The sequence shown here is derived from an EMBL/GenBank/DDBJ whole genome shotgun (WGS) entry which is preliminary data.</text>
</comment>
<dbReference type="AlphaFoldDB" id="A0A1X0P1M3"/>
<dbReference type="GO" id="GO:0003729">
    <property type="term" value="F:mRNA binding"/>
    <property type="evidence" value="ECO:0007669"/>
    <property type="project" value="TreeGrafter"/>
</dbReference>